<comment type="function">
    <text evidence="8">Catalyzes the reversible reductive amination of pyruvate to L-alanine.</text>
</comment>
<feature type="binding site" evidence="11">
    <location>
        <position position="220"/>
    </location>
    <ligand>
        <name>NAD(+)</name>
        <dbReference type="ChEBI" id="CHEBI:57540"/>
    </ligand>
</feature>
<evidence type="ECO:0000256" key="9">
    <source>
        <dbReference type="PIRSR" id="PIRSR000183-1"/>
    </source>
</evidence>
<evidence type="ECO:0000256" key="10">
    <source>
        <dbReference type="PIRSR" id="PIRSR000183-2"/>
    </source>
</evidence>
<evidence type="ECO:0000256" key="1">
    <source>
        <dbReference type="ARBA" id="ARBA00005206"/>
    </source>
</evidence>
<keyword evidence="4 8" id="KW-0560">Oxidoreductase</keyword>
<dbReference type="PANTHER" id="PTHR42795">
    <property type="entry name" value="ALANINE DEHYDROGENASE"/>
    <property type="match status" value="1"/>
</dbReference>
<dbReference type="Pfam" id="PF05222">
    <property type="entry name" value="AlaDh_PNT_N"/>
    <property type="match status" value="1"/>
</dbReference>
<dbReference type="Gene3D" id="3.40.50.720">
    <property type="entry name" value="NAD(P)-binding Rossmann-like Domain"/>
    <property type="match status" value="2"/>
</dbReference>
<feature type="binding site" evidence="11">
    <location>
        <begin position="239"/>
        <end position="240"/>
    </location>
    <ligand>
        <name>NAD(+)</name>
        <dbReference type="ChEBI" id="CHEBI:57540"/>
    </ligand>
</feature>
<dbReference type="Pfam" id="PF01262">
    <property type="entry name" value="AlaDh_PNT_C"/>
    <property type="match status" value="1"/>
</dbReference>
<feature type="binding site" evidence="10">
    <location>
        <position position="75"/>
    </location>
    <ligand>
        <name>substrate</name>
    </ligand>
</feature>
<keyword evidence="15" id="KW-1185">Reference proteome</keyword>
<feature type="binding site" evidence="11">
    <location>
        <begin position="298"/>
        <end position="301"/>
    </location>
    <ligand>
        <name>NAD(+)</name>
        <dbReference type="ChEBI" id="CHEBI:57540"/>
    </ligand>
</feature>
<gene>
    <name evidence="14" type="primary">ald</name>
    <name evidence="14" type="ORF">GPX89_40250</name>
</gene>
<feature type="domain" description="Alanine dehydrogenase/pyridine nucleotide transhydrogenase N-terminal" evidence="13">
    <location>
        <begin position="4"/>
        <end position="137"/>
    </location>
</feature>
<dbReference type="SUPFAM" id="SSF52283">
    <property type="entry name" value="Formate/glycerate dehydrogenase catalytic domain-like"/>
    <property type="match status" value="1"/>
</dbReference>
<evidence type="ECO:0000313" key="14">
    <source>
        <dbReference type="EMBL" id="MVU83457.1"/>
    </source>
</evidence>
<dbReference type="UniPathway" id="UPA00527">
    <property type="reaction ID" value="UER00585"/>
</dbReference>
<feature type="binding site" evidence="10">
    <location>
        <position position="15"/>
    </location>
    <ligand>
        <name>substrate</name>
    </ligand>
</feature>
<feature type="active site" description="Proton donor/acceptor" evidence="9">
    <location>
        <position position="96"/>
    </location>
</feature>
<dbReference type="NCBIfam" id="TIGR00518">
    <property type="entry name" value="alaDH"/>
    <property type="match status" value="1"/>
</dbReference>
<name>A0A7K1VA69_9NOCA</name>
<sequence>MRIGVPREVKEQEYRVALTPAGAGELVGHGHEVLMEVGAGVGSGFPDADYVAAGARIVPTPEEVWGAAELVMKVKEPIAEEYSRMRDGQVLFTFLHLAASRECTDAILRSGITAIAYETVRAADGTLPLLAPMSEVAGKLGSQVGAYHLMSPQGGAGVLLGGVPGVRPADVVVLGGGVAGSNAAVVAVGLGARVTVLDTNIARLRELDARFGGRVTTLGSNAAEVEKAVLAADLVIGSVLVPGARAPKLVSDALVAHMRPGSVLVDIAIDQGGCFQSSHPTTHAEPTFPVADSLFYCVANMPGAVPHTSTVALTNVTMHYARAIADLGWRDACKADPGLAQGLTAHAGQLYSPEVAASHGLRPVTRVAS</sequence>
<evidence type="ECO:0000256" key="6">
    <source>
        <dbReference type="ARBA" id="ARBA00065528"/>
    </source>
</evidence>
<dbReference type="InterPro" id="IPR007886">
    <property type="entry name" value="AlaDH/PNT_N"/>
</dbReference>
<dbReference type="GO" id="GO:0042853">
    <property type="term" value="P:L-alanine catabolic process"/>
    <property type="evidence" value="ECO:0007669"/>
    <property type="project" value="UniProtKB-UniPathway"/>
</dbReference>
<comment type="subunit">
    <text evidence="6">Homohexamer. Trimer of dimers.</text>
</comment>
<evidence type="ECO:0000259" key="12">
    <source>
        <dbReference type="SMART" id="SM01002"/>
    </source>
</evidence>
<dbReference type="InterPro" id="IPR008143">
    <property type="entry name" value="Ala_DH/PNT_CS2"/>
</dbReference>
<feature type="active site" description="Proton donor/acceptor" evidence="9">
    <location>
        <position position="270"/>
    </location>
</feature>
<dbReference type="PANTHER" id="PTHR42795:SF1">
    <property type="entry name" value="ALANINE DEHYDROGENASE"/>
    <property type="match status" value="1"/>
</dbReference>
<accession>A0A7K1VA69</accession>
<dbReference type="InterPro" id="IPR007698">
    <property type="entry name" value="AlaDH/PNT_NAD(H)-bd"/>
</dbReference>
<evidence type="ECO:0000256" key="2">
    <source>
        <dbReference type="ARBA" id="ARBA00005689"/>
    </source>
</evidence>
<keyword evidence="5 8" id="KW-0520">NAD</keyword>
<feature type="binding site" evidence="11">
    <location>
        <begin position="267"/>
        <end position="270"/>
    </location>
    <ligand>
        <name>NAD(+)</name>
        <dbReference type="ChEBI" id="CHEBI:57540"/>
    </ligand>
</feature>
<comment type="similarity">
    <text evidence="2 8">Belongs to the AlaDH/PNT family.</text>
</comment>
<comment type="catalytic activity">
    <reaction evidence="8">
        <text>L-alanine + NAD(+) + H2O = pyruvate + NH4(+) + NADH + H(+)</text>
        <dbReference type="Rhea" id="RHEA:18405"/>
        <dbReference type="ChEBI" id="CHEBI:15361"/>
        <dbReference type="ChEBI" id="CHEBI:15377"/>
        <dbReference type="ChEBI" id="CHEBI:15378"/>
        <dbReference type="ChEBI" id="CHEBI:28938"/>
        <dbReference type="ChEBI" id="CHEBI:57540"/>
        <dbReference type="ChEBI" id="CHEBI:57945"/>
        <dbReference type="ChEBI" id="CHEBI:57972"/>
        <dbReference type="EC" id="1.4.1.1"/>
    </reaction>
</comment>
<dbReference type="AlphaFoldDB" id="A0A7K1VA69"/>
<dbReference type="FunFam" id="3.40.50.720:FF:000049">
    <property type="entry name" value="Alanine dehydrogenase"/>
    <property type="match status" value="1"/>
</dbReference>
<dbReference type="SMART" id="SM01003">
    <property type="entry name" value="AlaDh_PNT_N"/>
    <property type="match status" value="1"/>
</dbReference>
<comment type="pathway">
    <text evidence="1 8">Amino-acid degradation; L-alanine degradation via dehydrogenase pathway; NH(3) and pyruvate from L-alanine: step 1/1.</text>
</comment>
<dbReference type="SMART" id="SM01002">
    <property type="entry name" value="AlaDh_PNT_C"/>
    <property type="match status" value="1"/>
</dbReference>
<dbReference type="EC" id="1.4.1.1" evidence="3 8"/>
<evidence type="ECO:0000313" key="15">
    <source>
        <dbReference type="Proteomes" id="UP000466794"/>
    </source>
</evidence>
<evidence type="ECO:0000256" key="3">
    <source>
        <dbReference type="ARBA" id="ARBA00012897"/>
    </source>
</evidence>
<protein>
    <recommendedName>
        <fullName evidence="7 8">Alanine dehydrogenase</fullName>
        <ecNumber evidence="3 8">1.4.1.1</ecNumber>
    </recommendedName>
</protein>
<dbReference type="EMBL" id="WRPP01000013">
    <property type="protein sequence ID" value="MVU83457.1"/>
    <property type="molecule type" value="Genomic_DNA"/>
</dbReference>
<dbReference type="InterPro" id="IPR008141">
    <property type="entry name" value="Ala_DH"/>
</dbReference>
<reference evidence="14 15" key="1">
    <citation type="submission" date="2019-12" db="EMBL/GenBank/DDBJ databases">
        <title>Nocardia sp. nov. ET3-3 isolated from soil.</title>
        <authorList>
            <person name="Kanchanasin P."/>
            <person name="Tanasupawat S."/>
            <person name="Yuki M."/>
            <person name="Kudo T."/>
        </authorList>
    </citation>
    <scope>NUCLEOTIDE SEQUENCE [LARGE SCALE GENOMIC DNA]</scope>
    <source>
        <strain evidence="14 15">ET3-3</strain>
    </source>
</reference>
<feature type="binding site" evidence="11">
    <location>
        <position position="198"/>
    </location>
    <ligand>
        <name>NAD(+)</name>
        <dbReference type="ChEBI" id="CHEBI:57540"/>
    </ligand>
</feature>
<organism evidence="14 15">
    <name type="scientific">Nocardia terrae</name>
    <dbReference type="NCBI Taxonomy" id="2675851"/>
    <lineage>
        <taxon>Bacteria</taxon>
        <taxon>Bacillati</taxon>
        <taxon>Actinomycetota</taxon>
        <taxon>Actinomycetes</taxon>
        <taxon>Mycobacteriales</taxon>
        <taxon>Nocardiaceae</taxon>
        <taxon>Nocardia</taxon>
    </lineage>
</organism>
<comment type="caution">
    <text evidence="14">The sequence shown here is derived from an EMBL/GenBank/DDBJ whole genome shotgun (WGS) entry which is preliminary data.</text>
</comment>
<feature type="binding site" evidence="11">
    <location>
        <position position="203"/>
    </location>
    <ligand>
        <name>NAD(+)</name>
        <dbReference type="ChEBI" id="CHEBI:57540"/>
    </ligand>
</feature>
<dbReference type="CDD" id="cd05305">
    <property type="entry name" value="L-AlaDH"/>
    <property type="match status" value="1"/>
</dbReference>
<dbReference type="GO" id="GO:0005886">
    <property type="term" value="C:plasma membrane"/>
    <property type="evidence" value="ECO:0007669"/>
    <property type="project" value="TreeGrafter"/>
</dbReference>
<evidence type="ECO:0000256" key="8">
    <source>
        <dbReference type="PIRNR" id="PIRNR000183"/>
    </source>
</evidence>
<dbReference type="GO" id="GO:0000166">
    <property type="term" value="F:nucleotide binding"/>
    <property type="evidence" value="ECO:0007669"/>
    <property type="project" value="UniProtKB-KW"/>
</dbReference>
<dbReference type="GO" id="GO:0000286">
    <property type="term" value="F:alanine dehydrogenase activity"/>
    <property type="evidence" value="ECO:0007669"/>
    <property type="project" value="UniProtKB-UniRule"/>
</dbReference>
<dbReference type="PIRSF" id="PIRSF000183">
    <property type="entry name" value="Alanine_dh"/>
    <property type="match status" value="1"/>
</dbReference>
<evidence type="ECO:0000259" key="13">
    <source>
        <dbReference type="SMART" id="SM01003"/>
    </source>
</evidence>
<dbReference type="PROSITE" id="PS00837">
    <property type="entry name" value="ALADH_PNT_2"/>
    <property type="match status" value="1"/>
</dbReference>
<feature type="domain" description="Alanine dehydrogenase/pyridine nucleotide transhydrogenase NAD(H)-binding" evidence="12">
    <location>
        <begin position="149"/>
        <end position="297"/>
    </location>
</feature>
<proteinExistence type="inferred from homology"/>
<keyword evidence="11" id="KW-0547">Nucleotide-binding</keyword>
<dbReference type="RefSeq" id="WP_157393038.1">
    <property type="nucleotide sequence ID" value="NZ_WRPP01000013.1"/>
</dbReference>
<evidence type="ECO:0000256" key="11">
    <source>
        <dbReference type="PIRSR" id="PIRSR000183-3"/>
    </source>
</evidence>
<dbReference type="SUPFAM" id="SSF51735">
    <property type="entry name" value="NAD(P)-binding Rossmann-fold domains"/>
    <property type="match status" value="1"/>
</dbReference>
<feature type="binding site" evidence="11">
    <location>
        <position position="134"/>
    </location>
    <ligand>
        <name>NAD(+)</name>
        <dbReference type="ChEBI" id="CHEBI:57540"/>
    </ligand>
</feature>
<dbReference type="Proteomes" id="UP000466794">
    <property type="component" value="Unassembled WGS sequence"/>
</dbReference>
<dbReference type="InterPro" id="IPR036291">
    <property type="entry name" value="NAD(P)-bd_dom_sf"/>
</dbReference>
<evidence type="ECO:0000256" key="7">
    <source>
        <dbReference type="ARBA" id="ARBA00072341"/>
    </source>
</evidence>
<evidence type="ECO:0000256" key="4">
    <source>
        <dbReference type="ARBA" id="ARBA00023002"/>
    </source>
</evidence>
<evidence type="ECO:0000256" key="5">
    <source>
        <dbReference type="ARBA" id="ARBA00023027"/>
    </source>
</evidence>